<accession>A0ABY8QSR6</accession>
<reference evidence="1 2" key="1">
    <citation type="submission" date="2023-05" db="EMBL/GenBank/DDBJ databases">
        <title>Lithophilousrod everest ZFBP1038 complete genpme.</title>
        <authorList>
            <person name="Tian M."/>
        </authorList>
    </citation>
    <scope>NUCLEOTIDE SEQUENCE [LARGE SCALE GENOMIC DNA]</scope>
    <source>
        <strain evidence="1 2">ZFBP1038</strain>
    </source>
</reference>
<keyword evidence="2" id="KW-1185">Reference proteome</keyword>
<protein>
    <submittedName>
        <fullName evidence="1">Uncharacterized protein</fullName>
    </submittedName>
</protein>
<dbReference type="RefSeq" id="WP_349638754.1">
    <property type="nucleotide sequence ID" value="NZ_CP090958.1"/>
</dbReference>
<organism evidence="1 2">
    <name type="scientific">Saxibacter everestensis</name>
    <dbReference type="NCBI Taxonomy" id="2909229"/>
    <lineage>
        <taxon>Bacteria</taxon>
        <taxon>Bacillati</taxon>
        <taxon>Actinomycetota</taxon>
        <taxon>Actinomycetes</taxon>
        <taxon>Micrococcales</taxon>
        <taxon>Brevibacteriaceae</taxon>
        <taxon>Saxibacter</taxon>
    </lineage>
</organism>
<sequence length="270" mass="29974">MDILPPHWFYRISASAALPEIWAWKHRLSDEPNSGAADWQGLRLYANPVDGIIGRFARALRARDRALSGLLQGEGNEIHDVVLYETEALLLQLCGALDVAASALGQQFGLTTVKGKLLKHDQLKLHRPVFVDALRRQWTELNMSRLEMWSDLYKLLGLIRNRIHDAPAKPIVGSGAWWFVLPREDQQEFTSLAAPLGGAMYWGARTPLGSDAPMMDPWVLVEKATNTTREVLQEIGSCCTERLRPASNPPHAPLPSDAEPASSALFLLAL</sequence>
<name>A0ABY8QSR6_9MICO</name>
<gene>
    <name evidence="1" type="ORF">LWF01_18025</name>
</gene>
<dbReference type="EMBL" id="CP090958">
    <property type="protein sequence ID" value="WGW11958.1"/>
    <property type="molecule type" value="Genomic_DNA"/>
</dbReference>
<evidence type="ECO:0000313" key="1">
    <source>
        <dbReference type="EMBL" id="WGW11958.1"/>
    </source>
</evidence>
<dbReference type="Proteomes" id="UP001209083">
    <property type="component" value="Chromosome"/>
</dbReference>
<proteinExistence type="predicted"/>
<evidence type="ECO:0000313" key="2">
    <source>
        <dbReference type="Proteomes" id="UP001209083"/>
    </source>
</evidence>